<keyword evidence="3" id="KW-1185">Reference proteome</keyword>
<reference evidence="3" key="1">
    <citation type="submission" date="2018-07" db="EMBL/GenBank/DDBJ databases">
        <authorList>
            <person name="Safronova V.I."/>
            <person name="Chirak E.R."/>
            <person name="Sazanova A.L."/>
        </authorList>
    </citation>
    <scope>NUCLEOTIDE SEQUENCE [LARGE SCALE GENOMIC DNA]</scope>
    <source>
        <strain evidence="3">RCAM04685</strain>
    </source>
</reference>
<protein>
    <recommendedName>
        <fullName evidence="4">Lipoprotein</fullName>
    </recommendedName>
</protein>
<keyword evidence="1" id="KW-0732">Signal</keyword>
<dbReference type="AlphaFoldDB" id="A0A370L1M5"/>
<evidence type="ECO:0008006" key="4">
    <source>
        <dbReference type="Google" id="ProtNLM"/>
    </source>
</evidence>
<evidence type="ECO:0000313" key="2">
    <source>
        <dbReference type="EMBL" id="RDJ21469.1"/>
    </source>
</evidence>
<comment type="caution">
    <text evidence="2">The sequence shown here is derived from an EMBL/GenBank/DDBJ whole genome shotgun (WGS) entry which is preliminary data.</text>
</comment>
<dbReference type="PROSITE" id="PS51257">
    <property type="entry name" value="PROKAR_LIPOPROTEIN"/>
    <property type="match status" value="1"/>
</dbReference>
<evidence type="ECO:0000313" key="3">
    <source>
        <dbReference type="Proteomes" id="UP000255207"/>
    </source>
</evidence>
<dbReference type="OrthoDB" id="7872442at2"/>
<feature type="signal peptide" evidence="1">
    <location>
        <begin position="1"/>
        <end position="33"/>
    </location>
</feature>
<evidence type="ECO:0000256" key="1">
    <source>
        <dbReference type="SAM" id="SignalP"/>
    </source>
</evidence>
<dbReference type="Proteomes" id="UP000255207">
    <property type="component" value="Unassembled WGS sequence"/>
</dbReference>
<gene>
    <name evidence="2" type="ORF">DWE98_20765</name>
</gene>
<name>A0A370L1M5_9HYPH</name>
<feature type="chain" id="PRO_5030068254" description="Lipoprotein" evidence="1">
    <location>
        <begin position="34"/>
        <end position="94"/>
    </location>
</feature>
<accession>A0A370L1M5</accession>
<proteinExistence type="predicted"/>
<sequence>MGAVSRFRAVAPLASLLLALGCTVLGSATPALSEVRFGRNVRVGGHDFSNRTYDRNNRAIIHLYRREPRNAGCAWHADGRGGRVQICHLRRKSR</sequence>
<dbReference type="EMBL" id="QQTP01000012">
    <property type="protein sequence ID" value="RDJ21469.1"/>
    <property type="molecule type" value="Genomic_DNA"/>
</dbReference>
<organism evidence="2 3">
    <name type="scientific">Bosea caraganae</name>
    <dbReference type="NCBI Taxonomy" id="2763117"/>
    <lineage>
        <taxon>Bacteria</taxon>
        <taxon>Pseudomonadati</taxon>
        <taxon>Pseudomonadota</taxon>
        <taxon>Alphaproteobacteria</taxon>
        <taxon>Hyphomicrobiales</taxon>
        <taxon>Boseaceae</taxon>
        <taxon>Bosea</taxon>
    </lineage>
</organism>